<comment type="caution">
    <text evidence="2">The sequence shown here is derived from an EMBL/GenBank/DDBJ whole genome shotgun (WGS) entry which is preliminary data.</text>
</comment>
<dbReference type="Pfam" id="PF18480">
    <property type="entry name" value="DUF5615"/>
    <property type="match status" value="1"/>
</dbReference>
<name>A0ABV0JWY9_9CYAN</name>
<protein>
    <submittedName>
        <fullName evidence="2">DUF5615 family PIN-like protein</fullName>
    </submittedName>
</protein>
<gene>
    <name evidence="2" type="ORF">NDI37_22295</name>
</gene>
<reference evidence="2 3" key="1">
    <citation type="submission" date="2022-04" db="EMBL/GenBank/DDBJ databases">
        <title>Positive selection, recombination, and allopatry shape intraspecific diversity of widespread and dominant cyanobacteria.</title>
        <authorList>
            <person name="Wei J."/>
            <person name="Shu W."/>
            <person name="Hu C."/>
        </authorList>
    </citation>
    <scope>NUCLEOTIDE SEQUENCE [LARGE SCALE GENOMIC DNA]</scope>
    <source>
        <strain evidence="2 3">GB2-A5</strain>
    </source>
</reference>
<evidence type="ECO:0000313" key="3">
    <source>
        <dbReference type="Proteomes" id="UP001442494"/>
    </source>
</evidence>
<dbReference type="InterPro" id="IPR041049">
    <property type="entry name" value="DUF5615"/>
</dbReference>
<evidence type="ECO:0000259" key="1">
    <source>
        <dbReference type="Pfam" id="PF18480"/>
    </source>
</evidence>
<accession>A0ABV0JWY9</accession>
<dbReference type="Proteomes" id="UP001442494">
    <property type="component" value="Unassembled WGS sequence"/>
</dbReference>
<evidence type="ECO:0000313" key="2">
    <source>
        <dbReference type="EMBL" id="MEP0867186.1"/>
    </source>
</evidence>
<dbReference type="EMBL" id="JAMPKK010000061">
    <property type="protein sequence ID" value="MEP0867186.1"/>
    <property type="molecule type" value="Genomic_DNA"/>
</dbReference>
<organism evidence="2 3">
    <name type="scientific">Funiculus sociatus GB2-A5</name>
    <dbReference type="NCBI Taxonomy" id="2933946"/>
    <lineage>
        <taxon>Bacteria</taxon>
        <taxon>Bacillati</taxon>
        <taxon>Cyanobacteriota</taxon>
        <taxon>Cyanophyceae</taxon>
        <taxon>Coleofasciculales</taxon>
        <taxon>Coleofasciculaceae</taxon>
        <taxon>Funiculus</taxon>
    </lineage>
</organism>
<feature type="domain" description="DUF5615" evidence="1">
    <location>
        <begin position="4"/>
        <end position="99"/>
    </location>
</feature>
<sequence>MSIRYLLDENLSPSYREQLLRRQPDLIVWMIGDPGVPPKGTLDPKILRWCEENTFILVTNNRRSMPVHLADHLAEGRHVPGILVLRLKAEIRQIIEDLILIAAVSDDDEYQDRIDYIPL</sequence>
<dbReference type="RefSeq" id="WP_190419451.1">
    <property type="nucleotide sequence ID" value="NZ_JAMPKK010000061.1"/>
</dbReference>
<keyword evidence="3" id="KW-1185">Reference proteome</keyword>
<proteinExistence type="predicted"/>